<dbReference type="EMBL" id="JBHRYN010000003">
    <property type="protein sequence ID" value="MFC3700230.1"/>
    <property type="molecule type" value="Genomic_DNA"/>
</dbReference>
<evidence type="ECO:0000259" key="12">
    <source>
        <dbReference type="PROSITE" id="PS50111"/>
    </source>
</evidence>
<dbReference type="Pfam" id="PF02743">
    <property type="entry name" value="dCache_1"/>
    <property type="match status" value="1"/>
</dbReference>
<dbReference type="InterPro" id="IPR004090">
    <property type="entry name" value="Chemotax_Me-accpt_rcpt"/>
</dbReference>
<dbReference type="InterPro" id="IPR029151">
    <property type="entry name" value="Sensor-like_sf"/>
</dbReference>
<dbReference type="PANTHER" id="PTHR32089:SF117">
    <property type="entry name" value="METHYL ACCEPTING SENSORY TRANSDUCER WITH CACHE_1 SMALL MOLECULE BINDING DOMAIN"/>
    <property type="match status" value="1"/>
</dbReference>
<evidence type="ECO:0000256" key="10">
    <source>
        <dbReference type="SAM" id="MobiDB-lite"/>
    </source>
</evidence>
<feature type="domain" description="Methyl-accepting transducer" evidence="12">
    <location>
        <begin position="342"/>
        <end position="578"/>
    </location>
</feature>
<evidence type="ECO:0000256" key="4">
    <source>
        <dbReference type="ARBA" id="ARBA00022692"/>
    </source>
</evidence>
<dbReference type="SMART" id="SM00304">
    <property type="entry name" value="HAMP"/>
    <property type="match status" value="2"/>
</dbReference>
<feature type="domain" description="HAMP" evidence="13">
    <location>
        <begin position="283"/>
        <end position="337"/>
    </location>
</feature>
<feature type="region of interest" description="Disordered" evidence="10">
    <location>
        <begin position="350"/>
        <end position="371"/>
    </location>
</feature>
<dbReference type="CDD" id="cd11386">
    <property type="entry name" value="MCP_signal"/>
    <property type="match status" value="1"/>
</dbReference>
<dbReference type="Pfam" id="PF00015">
    <property type="entry name" value="MCPsignal"/>
    <property type="match status" value="1"/>
</dbReference>
<keyword evidence="2" id="KW-1003">Cell membrane</keyword>
<feature type="region of interest" description="Disordered" evidence="10">
    <location>
        <begin position="395"/>
        <end position="419"/>
    </location>
</feature>
<accession>A0ABV7WLS1</accession>
<dbReference type="SUPFAM" id="SSF58104">
    <property type="entry name" value="Methyl-accepting chemotaxis protein (MCP) signaling domain"/>
    <property type="match status" value="1"/>
</dbReference>
<dbReference type="CDD" id="cd06225">
    <property type="entry name" value="HAMP"/>
    <property type="match status" value="1"/>
</dbReference>
<keyword evidence="4 11" id="KW-0812">Transmembrane</keyword>
<evidence type="ECO:0000259" key="13">
    <source>
        <dbReference type="PROSITE" id="PS50885"/>
    </source>
</evidence>
<dbReference type="PROSITE" id="PS50111">
    <property type="entry name" value="CHEMOTAXIS_TRANSDUC_2"/>
    <property type="match status" value="1"/>
</dbReference>
<comment type="caution">
    <text evidence="14">The sequence shown here is derived from an EMBL/GenBank/DDBJ whole genome shotgun (WGS) entry which is preliminary data.</text>
</comment>
<evidence type="ECO:0000256" key="2">
    <source>
        <dbReference type="ARBA" id="ARBA00022475"/>
    </source>
</evidence>
<comment type="similarity">
    <text evidence="8">Belongs to the methyl-accepting chemotaxis (MCP) protein family.</text>
</comment>
<evidence type="ECO:0000256" key="1">
    <source>
        <dbReference type="ARBA" id="ARBA00004651"/>
    </source>
</evidence>
<dbReference type="Proteomes" id="UP001595710">
    <property type="component" value="Unassembled WGS sequence"/>
</dbReference>
<dbReference type="RefSeq" id="WP_290280956.1">
    <property type="nucleotide sequence ID" value="NZ_JAUFQI010000001.1"/>
</dbReference>
<dbReference type="Gene3D" id="3.30.450.20">
    <property type="entry name" value="PAS domain"/>
    <property type="match status" value="2"/>
</dbReference>
<dbReference type="Pfam" id="PF00672">
    <property type="entry name" value="HAMP"/>
    <property type="match status" value="1"/>
</dbReference>
<evidence type="ECO:0000256" key="3">
    <source>
        <dbReference type="ARBA" id="ARBA00022500"/>
    </source>
</evidence>
<dbReference type="CDD" id="cd12913">
    <property type="entry name" value="PDC1_MCP_like"/>
    <property type="match status" value="1"/>
</dbReference>
<dbReference type="SUPFAM" id="SSF103190">
    <property type="entry name" value="Sensory domain-like"/>
    <property type="match status" value="1"/>
</dbReference>
<feature type="compositionally biased region" description="Polar residues" evidence="10">
    <location>
        <begin position="409"/>
        <end position="419"/>
    </location>
</feature>
<comment type="subcellular location">
    <subcellularLocation>
        <location evidence="1">Cell membrane</location>
        <topology evidence="1">Multi-pass membrane protein</topology>
    </subcellularLocation>
</comment>
<dbReference type="InterPro" id="IPR003660">
    <property type="entry name" value="HAMP_dom"/>
</dbReference>
<dbReference type="Gene3D" id="1.10.287.950">
    <property type="entry name" value="Methyl-accepting chemotaxis protein"/>
    <property type="match status" value="1"/>
</dbReference>
<dbReference type="CDD" id="cd12912">
    <property type="entry name" value="PDC2_MCP_like"/>
    <property type="match status" value="1"/>
</dbReference>
<reference evidence="15" key="1">
    <citation type="journal article" date="2019" name="Int. J. Syst. Evol. Microbiol.">
        <title>The Global Catalogue of Microorganisms (GCM) 10K type strain sequencing project: providing services to taxonomists for standard genome sequencing and annotation.</title>
        <authorList>
            <consortium name="The Broad Institute Genomics Platform"/>
            <consortium name="The Broad Institute Genome Sequencing Center for Infectious Disease"/>
            <person name="Wu L."/>
            <person name="Ma J."/>
        </authorList>
    </citation>
    <scope>NUCLEOTIDE SEQUENCE [LARGE SCALE GENOMIC DNA]</scope>
    <source>
        <strain evidence="15">CECT 8288</strain>
    </source>
</reference>
<dbReference type="PROSITE" id="PS50885">
    <property type="entry name" value="HAMP"/>
    <property type="match status" value="1"/>
</dbReference>
<keyword evidence="7 9" id="KW-0807">Transducer</keyword>
<evidence type="ECO:0000256" key="7">
    <source>
        <dbReference type="ARBA" id="ARBA00023224"/>
    </source>
</evidence>
<keyword evidence="3" id="KW-0145">Chemotaxis</keyword>
<dbReference type="InterPro" id="IPR033479">
    <property type="entry name" value="dCache_1"/>
</dbReference>
<keyword evidence="15" id="KW-1185">Reference proteome</keyword>
<dbReference type="InterPro" id="IPR004089">
    <property type="entry name" value="MCPsignal_dom"/>
</dbReference>
<evidence type="ECO:0000313" key="14">
    <source>
        <dbReference type="EMBL" id="MFC3700230.1"/>
    </source>
</evidence>
<evidence type="ECO:0000256" key="6">
    <source>
        <dbReference type="ARBA" id="ARBA00023136"/>
    </source>
</evidence>
<evidence type="ECO:0000256" key="5">
    <source>
        <dbReference type="ARBA" id="ARBA00022989"/>
    </source>
</evidence>
<evidence type="ECO:0000256" key="9">
    <source>
        <dbReference type="PROSITE-ProRule" id="PRU00284"/>
    </source>
</evidence>
<feature type="transmembrane region" description="Helical" evidence="11">
    <location>
        <begin position="264"/>
        <end position="286"/>
    </location>
</feature>
<keyword evidence="5 11" id="KW-1133">Transmembrane helix</keyword>
<sequence length="614" mass="65879">MKKLTIQLKLTIGTLLAVLVMQLMSGIVGFQQSKSLLIENLQLDIDDAGQALVKSIEAWQSSKLAVLNGAGQFTESSNVDDVLLQGALSGEFMYMYLGSANGDMNIHPFTELPADYDPRTRPWYKDATAAGKPILTAPYIDASSGDLIMSFAQPVSNGVIAADISMTEIVESVVKVEFGDTGQAMLVDENNSILVHNNTDAIGESFTSLYSTASISESMTEVFAGDVELLMSAYEIPGTPWKVVIAIEKSDALSGLQTLIAQTMLLSIVTLIVVAIVLILMIRLLLAPLARLALYMQEIASGDADLTQRIPVTSEDELGQLSTHFNNFIESIHAMVIQVVDSAAQMQSLSKESHQMATENNSQVHQQQSEISQVAAAIHEMSAIAASVAENAAQTAEAAENAQKETEASEQNANQNKTQMNELTHEIDTTTEVIDKLNEHAQQIATILATIQGIAEQTNLLALNAAIEAARAGEQGRGFAVVADEVRALSGRTHEATGEIQVMIEALKTQTQAAVSQMDRAKTLVENTMSAANTVSKSQANINIVIQGIKDQALSISSSSQEQNLATDEINRITQAIQEASQELASNVEAAHKQAEELDALGLAVQSQLAHFRT</sequence>
<gene>
    <name evidence="14" type="ORF">ACFOND_01155</name>
</gene>
<dbReference type="PANTHER" id="PTHR32089">
    <property type="entry name" value="METHYL-ACCEPTING CHEMOTAXIS PROTEIN MCPB"/>
    <property type="match status" value="1"/>
</dbReference>
<evidence type="ECO:0000313" key="15">
    <source>
        <dbReference type="Proteomes" id="UP001595710"/>
    </source>
</evidence>
<dbReference type="PRINTS" id="PR00260">
    <property type="entry name" value="CHEMTRNSDUCR"/>
</dbReference>
<keyword evidence="6 11" id="KW-0472">Membrane</keyword>
<proteinExistence type="inferred from homology"/>
<name>A0ABV7WLS1_9GAMM</name>
<protein>
    <submittedName>
        <fullName evidence="14">Methyl-accepting chemotaxis protein</fullName>
    </submittedName>
</protein>
<evidence type="ECO:0000256" key="8">
    <source>
        <dbReference type="ARBA" id="ARBA00029447"/>
    </source>
</evidence>
<evidence type="ECO:0000256" key="11">
    <source>
        <dbReference type="SAM" id="Phobius"/>
    </source>
</evidence>
<dbReference type="SMART" id="SM00283">
    <property type="entry name" value="MA"/>
    <property type="match status" value="1"/>
</dbReference>
<organism evidence="14 15">
    <name type="scientific">Reinekea marina</name>
    <dbReference type="NCBI Taxonomy" id="1310421"/>
    <lineage>
        <taxon>Bacteria</taxon>
        <taxon>Pseudomonadati</taxon>
        <taxon>Pseudomonadota</taxon>
        <taxon>Gammaproteobacteria</taxon>
        <taxon>Oceanospirillales</taxon>
        <taxon>Saccharospirillaceae</taxon>
        <taxon>Reinekea</taxon>
    </lineage>
</organism>